<name>M7YU79_TRIUA</name>
<proteinExistence type="predicted"/>
<gene>
    <name evidence="1" type="ORF">TRIUR3_04670</name>
</gene>
<evidence type="ECO:0000313" key="1">
    <source>
        <dbReference type="EMBL" id="EMS51082.1"/>
    </source>
</evidence>
<organism evidence="1">
    <name type="scientific">Triticum urartu</name>
    <name type="common">Red wild einkorn</name>
    <name type="synonym">Crithodium urartu</name>
    <dbReference type="NCBI Taxonomy" id="4572"/>
    <lineage>
        <taxon>Eukaryota</taxon>
        <taxon>Viridiplantae</taxon>
        <taxon>Streptophyta</taxon>
        <taxon>Embryophyta</taxon>
        <taxon>Tracheophyta</taxon>
        <taxon>Spermatophyta</taxon>
        <taxon>Magnoliopsida</taxon>
        <taxon>Liliopsida</taxon>
        <taxon>Poales</taxon>
        <taxon>Poaceae</taxon>
        <taxon>BOP clade</taxon>
        <taxon>Pooideae</taxon>
        <taxon>Triticodae</taxon>
        <taxon>Triticeae</taxon>
        <taxon>Triticinae</taxon>
        <taxon>Triticum</taxon>
    </lineage>
</organism>
<protein>
    <submittedName>
        <fullName evidence="1">Uncharacterized protein</fullName>
    </submittedName>
</protein>
<dbReference type="AlphaFoldDB" id="M7YU79"/>
<reference evidence="1" key="1">
    <citation type="journal article" date="2013" name="Nature">
        <title>Draft genome of the wheat A-genome progenitor Triticum urartu.</title>
        <authorList>
            <person name="Ling H.Q."/>
            <person name="Zhao S."/>
            <person name="Liu D."/>
            <person name="Wang J."/>
            <person name="Sun H."/>
            <person name="Zhang C."/>
            <person name="Fan H."/>
            <person name="Li D."/>
            <person name="Dong L."/>
            <person name="Tao Y."/>
            <person name="Gao C."/>
            <person name="Wu H."/>
            <person name="Li Y."/>
            <person name="Cui Y."/>
            <person name="Guo X."/>
            <person name="Zheng S."/>
            <person name="Wang B."/>
            <person name="Yu K."/>
            <person name="Liang Q."/>
            <person name="Yang W."/>
            <person name="Lou X."/>
            <person name="Chen J."/>
            <person name="Feng M."/>
            <person name="Jian J."/>
            <person name="Zhang X."/>
            <person name="Luo G."/>
            <person name="Jiang Y."/>
            <person name="Liu J."/>
            <person name="Wang Z."/>
            <person name="Sha Y."/>
            <person name="Zhang B."/>
            <person name="Wu H."/>
            <person name="Tang D."/>
            <person name="Shen Q."/>
            <person name="Xue P."/>
            <person name="Zou S."/>
            <person name="Wang X."/>
            <person name="Liu X."/>
            <person name="Wang F."/>
            <person name="Yang Y."/>
            <person name="An X."/>
            <person name="Dong Z."/>
            <person name="Zhang K."/>
            <person name="Zhang X."/>
            <person name="Luo M.C."/>
            <person name="Dvorak J."/>
            <person name="Tong Y."/>
            <person name="Wang J."/>
            <person name="Yang H."/>
            <person name="Li Z."/>
            <person name="Wang D."/>
            <person name="Zhang A."/>
            <person name="Wang J."/>
        </authorList>
    </citation>
    <scope>NUCLEOTIDE SEQUENCE</scope>
</reference>
<accession>M7YU79</accession>
<sequence length="93" mass="10505">MEARARAATVVSGVLVRSLGTPWPQCKRHRGRPRGSQRRRITGSLIEFIFILQVDPTSLTAGDTEEGRQVEQLMEQEEDIMLFCMHLAPNLLT</sequence>
<dbReference type="EMBL" id="KD224296">
    <property type="protein sequence ID" value="EMS51082.1"/>
    <property type="molecule type" value="Genomic_DNA"/>
</dbReference>